<proteinExistence type="predicted"/>
<comment type="caution">
    <text evidence="2">The sequence shown here is derived from an EMBL/GenBank/DDBJ whole genome shotgun (WGS) entry which is preliminary data.</text>
</comment>
<dbReference type="AlphaFoldDB" id="A0A9Q3FJ99"/>
<name>A0A9Q3FJ99_9BASI</name>
<keyword evidence="3" id="KW-1185">Reference proteome</keyword>
<feature type="transmembrane region" description="Helical" evidence="1">
    <location>
        <begin position="40"/>
        <end position="57"/>
    </location>
</feature>
<accession>A0A9Q3FJ99</accession>
<protein>
    <submittedName>
        <fullName evidence="2">Uncharacterized protein</fullName>
    </submittedName>
</protein>
<dbReference type="Proteomes" id="UP000765509">
    <property type="component" value="Unassembled WGS sequence"/>
</dbReference>
<organism evidence="2 3">
    <name type="scientific">Austropuccinia psidii MF-1</name>
    <dbReference type="NCBI Taxonomy" id="1389203"/>
    <lineage>
        <taxon>Eukaryota</taxon>
        <taxon>Fungi</taxon>
        <taxon>Dikarya</taxon>
        <taxon>Basidiomycota</taxon>
        <taxon>Pucciniomycotina</taxon>
        <taxon>Pucciniomycetes</taxon>
        <taxon>Pucciniales</taxon>
        <taxon>Sphaerophragmiaceae</taxon>
        <taxon>Austropuccinia</taxon>
    </lineage>
</organism>
<keyword evidence="1" id="KW-1133">Transmembrane helix</keyword>
<evidence type="ECO:0000313" key="3">
    <source>
        <dbReference type="Proteomes" id="UP000765509"/>
    </source>
</evidence>
<evidence type="ECO:0000313" key="2">
    <source>
        <dbReference type="EMBL" id="MBW0538460.1"/>
    </source>
</evidence>
<evidence type="ECO:0000256" key="1">
    <source>
        <dbReference type="SAM" id="Phobius"/>
    </source>
</evidence>
<gene>
    <name evidence="2" type="ORF">O181_078175</name>
</gene>
<reference evidence="2" key="1">
    <citation type="submission" date="2021-03" db="EMBL/GenBank/DDBJ databases">
        <title>Draft genome sequence of rust myrtle Austropuccinia psidii MF-1, a brazilian biotype.</title>
        <authorList>
            <person name="Quecine M.C."/>
            <person name="Pachon D.M.R."/>
            <person name="Bonatelli M.L."/>
            <person name="Correr F.H."/>
            <person name="Franceschini L.M."/>
            <person name="Leite T.F."/>
            <person name="Margarido G.R.A."/>
            <person name="Almeida C.A."/>
            <person name="Ferrarezi J.A."/>
            <person name="Labate C.A."/>
        </authorList>
    </citation>
    <scope>NUCLEOTIDE SEQUENCE</scope>
    <source>
        <strain evidence="2">MF-1</strain>
    </source>
</reference>
<sequence>MAGGAHGFHALKRNPNIDRYALMRDSVSQSFKFNSRNTRNSLIILGLIPFSLFYIAVTDSHKWDWAGKRKGESLYKYPKKTEGLSPESEE</sequence>
<keyword evidence="1" id="KW-0812">Transmembrane</keyword>
<dbReference type="PANTHER" id="PTHR39476:SF1">
    <property type="entry name" value="NADH DEHYDROGENASE [UBIQUINONE] 1 BETA SUBCOMPLEX SUBUNIT 4"/>
    <property type="match status" value="1"/>
</dbReference>
<dbReference type="EMBL" id="AVOT02043033">
    <property type="protein sequence ID" value="MBW0538460.1"/>
    <property type="molecule type" value="Genomic_DNA"/>
</dbReference>
<dbReference type="OrthoDB" id="15108at2759"/>
<keyword evidence="1" id="KW-0472">Membrane</keyword>
<dbReference type="PANTHER" id="PTHR39476">
    <property type="entry name" value="NADH:UBIQUINONE OXIDOREDUCTASE 6.6KD SUBUNIT"/>
    <property type="match status" value="1"/>
</dbReference>